<feature type="transmembrane region" description="Helical" evidence="1">
    <location>
        <begin position="40"/>
        <end position="60"/>
    </location>
</feature>
<feature type="transmembrane region" description="Helical" evidence="1">
    <location>
        <begin position="113"/>
        <end position="133"/>
    </location>
</feature>
<evidence type="ECO:0000313" key="2">
    <source>
        <dbReference type="EMBL" id="PIK26672.1"/>
    </source>
</evidence>
<keyword evidence="1" id="KW-1133">Transmembrane helix</keyword>
<proteinExistence type="predicted"/>
<sequence>MQPYTEKQLFLLSFRYAFIALYSLVIPFMVKALFVPSPLFIVLIALFITHNLVGSIVWFYKSRHIRKRQSGDLSKRGHVFVQIVQRLEQLMIIGFVILWISEWIQGGADNFTLSFTIFLLIIFSLHHIQFYYVQLFFKSNSWFTYVPSLKKARSSYIVRERKALKRS</sequence>
<accession>A0A2G8IT76</accession>
<evidence type="ECO:0000313" key="3">
    <source>
        <dbReference type="Proteomes" id="UP000230768"/>
    </source>
</evidence>
<keyword evidence="1" id="KW-0472">Membrane</keyword>
<protein>
    <submittedName>
        <fullName evidence="2">Uncharacterized protein</fullName>
    </submittedName>
</protein>
<gene>
    <name evidence="2" type="ORF">CTV99_11130</name>
</gene>
<dbReference type="Proteomes" id="UP000230768">
    <property type="component" value="Unassembled WGS sequence"/>
</dbReference>
<keyword evidence="1" id="KW-0812">Transmembrane</keyword>
<reference evidence="2 3" key="1">
    <citation type="submission" date="2017-11" db="EMBL/GenBank/DDBJ databases">
        <title>Draft genome sequence of Bacillus pumilus 51_5il from lake Gorkoye (Russia: Novosibirsk region).</title>
        <authorList>
            <person name="Shipova A.A."/>
            <person name="Rozanov A.S."/>
            <person name="Bryanskaya A.V."/>
            <person name="Peltek S.E."/>
        </authorList>
    </citation>
    <scope>NUCLEOTIDE SEQUENCE [LARGE SCALE GENOMIC DNA]</scope>
    <source>
        <strain evidence="2 3">51_5il</strain>
    </source>
</reference>
<dbReference type="EMBL" id="PEKP01000014">
    <property type="protein sequence ID" value="PIK26672.1"/>
    <property type="molecule type" value="Genomic_DNA"/>
</dbReference>
<organism evidence="2 3">
    <name type="scientific">Bacillus pumilus</name>
    <name type="common">Bacillus mesentericus</name>
    <dbReference type="NCBI Taxonomy" id="1408"/>
    <lineage>
        <taxon>Bacteria</taxon>
        <taxon>Bacillati</taxon>
        <taxon>Bacillota</taxon>
        <taxon>Bacilli</taxon>
        <taxon>Bacillales</taxon>
        <taxon>Bacillaceae</taxon>
        <taxon>Bacillus</taxon>
    </lineage>
</organism>
<dbReference type="AlphaFoldDB" id="A0A2G8IT76"/>
<feature type="transmembrane region" description="Helical" evidence="1">
    <location>
        <begin position="80"/>
        <end position="101"/>
    </location>
</feature>
<feature type="transmembrane region" description="Helical" evidence="1">
    <location>
        <begin position="12"/>
        <end position="34"/>
    </location>
</feature>
<evidence type="ECO:0000256" key="1">
    <source>
        <dbReference type="SAM" id="Phobius"/>
    </source>
</evidence>
<comment type="caution">
    <text evidence="2">The sequence shown here is derived from an EMBL/GenBank/DDBJ whole genome shotgun (WGS) entry which is preliminary data.</text>
</comment>
<name>A0A2G8IT76_BACPU</name>